<protein>
    <submittedName>
        <fullName evidence="6">Integrase</fullName>
    </submittedName>
</protein>
<keyword evidence="2" id="KW-0233">DNA recombination</keyword>
<dbReference type="CDD" id="cd00397">
    <property type="entry name" value="DNA_BRE_C"/>
    <property type="match status" value="1"/>
</dbReference>
<evidence type="ECO:0000259" key="4">
    <source>
        <dbReference type="PROSITE" id="PS51898"/>
    </source>
</evidence>
<dbReference type="InterPro" id="IPR002104">
    <property type="entry name" value="Integrase_catalytic"/>
</dbReference>
<dbReference type="PROSITE" id="PS51900">
    <property type="entry name" value="CB"/>
    <property type="match status" value="1"/>
</dbReference>
<evidence type="ECO:0000313" key="6">
    <source>
        <dbReference type="EMBL" id="OXC22537.1"/>
    </source>
</evidence>
<proteinExistence type="predicted"/>
<dbReference type="Gene3D" id="1.10.443.10">
    <property type="entry name" value="Intergrase catalytic core"/>
    <property type="match status" value="1"/>
</dbReference>
<evidence type="ECO:0000256" key="3">
    <source>
        <dbReference type="PROSITE-ProRule" id="PRU01248"/>
    </source>
</evidence>
<dbReference type="InterPro" id="IPR050090">
    <property type="entry name" value="Tyrosine_recombinase_XerCD"/>
</dbReference>
<keyword evidence="1 3" id="KW-0238">DNA-binding</keyword>
<dbReference type="InterPro" id="IPR011010">
    <property type="entry name" value="DNA_brk_join_enz"/>
</dbReference>
<evidence type="ECO:0000313" key="7">
    <source>
        <dbReference type="Proteomes" id="UP000198437"/>
    </source>
</evidence>
<accession>A0A854PLZ9</accession>
<comment type="caution">
    <text evidence="6">The sequence shown here is derived from an EMBL/GenBank/DDBJ whole genome shotgun (WGS) entry which is preliminary data.</text>
</comment>
<gene>
    <name evidence="6" type="ORF">AYP82_09100</name>
</gene>
<dbReference type="Proteomes" id="UP000198437">
    <property type="component" value="Unassembled WGS sequence"/>
</dbReference>
<dbReference type="InterPro" id="IPR044068">
    <property type="entry name" value="CB"/>
</dbReference>
<dbReference type="GO" id="GO:0006310">
    <property type="term" value="P:DNA recombination"/>
    <property type="evidence" value="ECO:0007669"/>
    <property type="project" value="UniProtKB-KW"/>
</dbReference>
<feature type="domain" description="Tyr recombinase" evidence="4">
    <location>
        <begin position="91"/>
        <end position="261"/>
    </location>
</feature>
<reference evidence="6 7" key="1">
    <citation type="submission" date="2016-05" db="EMBL/GenBank/DDBJ databases">
        <authorList>
            <person name="Johnson T.J."/>
            <person name="Youmans B.P."/>
            <person name="Case K.A."/>
        </authorList>
    </citation>
    <scope>NUCLEOTIDE SEQUENCE [LARGE SCALE GENOMIC DNA]</scope>
    <source>
        <strain evidence="6 7">UMNLC6</strain>
    </source>
</reference>
<evidence type="ECO:0000259" key="5">
    <source>
        <dbReference type="PROSITE" id="PS51900"/>
    </source>
</evidence>
<feature type="domain" description="Core-binding (CB)" evidence="5">
    <location>
        <begin position="1"/>
        <end position="69"/>
    </location>
</feature>
<dbReference type="Pfam" id="PF00589">
    <property type="entry name" value="Phage_integrase"/>
    <property type="match status" value="1"/>
</dbReference>
<name>A0A854PLZ9_9LACO</name>
<dbReference type="InterPro" id="IPR013762">
    <property type="entry name" value="Integrase-like_cat_sf"/>
</dbReference>
<evidence type="ECO:0000256" key="1">
    <source>
        <dbReference type="ARBA" id="ARBA00023125"/>
    </source>
</evidence>
<evidence type="ECO:0000256" key="2">
    <source>
        <dbReference type="ARBA" id="ARBA00023172"/>
    </source>
</evidence>
<organism evidence="6 7">
    <name type="scientific">Lactobacillus crispatus</name>
    <dbReference type="NCBI Taxonomy" id="47770"/>
    <lineage>
        <taxon>Bacteria</taxon>
        <taxon>Bacillati</taxon>
        <taxon>Bacillota</taxon>
        <taxon>Bacilli</taxon>
        <taxon>Lactobacillales</taxon>
        <taxon>Lactobacillaceae</taxon>
        <taxon>Lactobacillus</taxon>
    </lineage>
</organism>
<sequence>MRAEGRAEGTLREYERRLKKVKKMGIDLENDTKTQILSRFLGTKLEKCSRVSTIRGILSTIHVYLVWSYSKGYISEVPIRPADYPKNVKVKRIKRLTDEELKIFKAYIDGLQENARAAFWLMYGSGCRVGEAAHLRPEDITLRGKTVYIDIHEAKWGSDRCIPIIDQTAAEIVWKYRAELEVDNRPLFRVSKRTLQGYATNFAKKTGIPFHCHLLRHTFAALLTEKGVPLTTVQYLLGHKSLGMTAHYAQSALVDLSDLTPKIEL</sequence>
<dbReference type="AlphaFoldDB" id="A0A854PLZ9"/>
<dbReference type="EMBL" id="LYQW01000027">
    <property type="protein sequence ID" value="OXC22537.1"/>
    <property type="molecule type" value="Genomic_DNA"/>
</dbReference>
<dbReference type="GO" id="GO:0003677">
    <property type="term" value="F:DNA binding"/>
    <property type="evidence" value="ECO:0007669"/>
    <property type="project" value="UniProtKB-UniRule"/>
</dbReference>
<dbReference type="PROSITE" id="PS51898">
    <property type="entry name" value="TYR_RECOMBINASE"/>
    <property type="match status" value="1"/>
</dbReference>
<dbReference type="SUPFAM" id="SSF56349">
    <property type="entry name" value="DNA breaking-rejoining enzymes"/>
    <property type="match status" value="1"/>
</dbReference>
<dbReference type="PANTHER" id="PTHR30349:SF64">
    <property type="entry name" value="PROPHAGE INTEGRASE INTD-RELATED"/>
    <property type="match status" value="1"/>
</dbReference>
<dbReference type="PANTHER" id="PTHR30349">
    <property type="entry name" value="PHAGE INTEGRASE-RELATED"/>
    <property type="match status" value="1"/>
</dbReference>
<dbReference type="GO" id="GO:0015074">
    <property type="term" value="P:DNA integration"/>
    <property type="evidence" value="ECO:0007669"/>
    <property type="project" value="InterPro"/>
</dbReference>